<dbReference type="GO" id="GO:0016020">
    <property type="term" value="C:membrane"/>
    <property type="evidence" value="ECO:0007669"/>
    <property type="project" value="InterPro"/>
</dbReference>
<dbReference type="InterPro" id="IPR048254">
    <property type="entry name" value="CDP_ALCOHOL_P_TRANSF_CS"/>
</dbReference>
<evidence type="ECO:0000256" key="2">
    <source>
        <dbReference type="RuleBase" id="RU003750"/>
    </source>
</evidence>
<feature type="transmembrane region" description="Helical" evidence="3">
    <location>
        <begin position="198"/>
        <end position="224"/>
    </location>
</feature>
<protein>
    <recommendedName>
        <fullName evidence="6">CDP-alcohol phosphatidyltransferase family protein</fullName>
    </recommendedName>
</protein>
<organism evidence="4 5">
    <name type="scientific">Actinomadura craniellae</name>
    <dbReference type="NCBI Taxonomy" id="2231787"/>
    <lineage>
        <taxon>Bacteria</taxon>
        <taxon>Bacillati</taxon>
        <taxon>Actinomycetota</taxon>
        <taxon>Actinomycetes</taxon>
        <taxon>Streptosporangiales</taxon>
        <taxon>Thermomonosporaceae</taxon>
        <taxon>Actinomadura</taxon>
    </lineage>
</organism>
<keyword evidence="3" id="KW-0812">Transmembrane</keyword>
<dbReference type="AlphaFoldDB" id="A0A365H9X2"/>
<dbReference type="InterPro" id="IPR043130">
    <property type="entry name" value="CDP-OH_PTrfase_TM_dom"/>
</dbReference>
<evidence type="ECO:0000313" key="5">
    <source>
        <dbReference type="Proteomes" id="UP000251891"/>
    </source>
</evidence>
<accession>A0A365H9X2</accession>
<feature type="transmembrane region" description="Helical" evidence="3">
    <location>
        <begin position="63"/>
        <end position="85"/>
    </location>
</feature>
<keyword evidence="1 2" id="KW-0808">Transferase</keyword>
<evidence type="ECO:0000313" key="4">
    <source>
        <dbReference type="EMBL" id="RAY15881.1"/>
    </source>
</evidence>
<dbReference type="Pfam" id="PF01066">
    <property type="entry name" value="CDP-OH_P_transf"/>
    <property type="match status" value="1"/>
</dbReference>
<gene>
    <name evidence="4" type="ORF">DPM19_08980</name>
</gene>
<evidence type="ECO:0000256" key="3">
    <source>
        <dbReference type="SAM" id="Phobius"/>
    </source>
</evidence>
<evidence type="ECO:0000256" key="1">
    <source>
        <dbReference type="ARBA" id="ARBA00022679"/>
    </source>
</evidence>
<dbReference type="PROSITE" id="PS00379">
    <property type="entry name" value="CDP_ALCOHOL_P_TRANSF"/>
    <property type="match status" value="1"/>
</dbReference>
<dbReference type="GO" id="GO:0008654">
    <property type="term" value="P:phospholipid biosynthetic process"/>
    <property type="evidence" value="ECO:0007669"/>
    <property type="project" value="InterPro"/>
</dbReference>
<keyword evidence="5" id="KW-1185">Reference proteome</keyword>
<name>A0A365H9X2_9ACTN</name>
<keyword evidence="3" id="KW-1133">Transmembrane helix</keyword>
<comment type="similarity">
    <text evidence="2">Belongs to the CDP-alcohol phosphatidyltransferase class-I family.</text>
</comment>
<sequence>MRETPEISVSDYAQARSVAIQDVAMEFTRNAMNDRGTTRMRRVILRLAVVIDRIGRGRITANTVTAAGVGIQALAAGLVALGHLLPGALLLAVSLPADLLDGELARLQGRASARGMLLDATADRVSEVVLFCGIAYHLTMTGPRGAAVWAVAACGAALCVSYVKAKGEAAIATREMTHDALNRIFQMGLAPLTNRKRILILGLVVDQLLLATIAVALLSSITIGQRWVAISQRL</sequence>
<reference evidence="4 5" key="1">
    <citation type="submission" date="2018-06" db="EMBL/GenBank/DDBJ databases">
        <title>Actinomadura craniellae sp. nov. isolated from marine sponge Craniella sp.</title>
        <authorList>
            <person name="Li L."/>
            <person name="Xu Q.H."/>
            <person name="Lin H.W."/>
            <person name="Lu Y.H."/>
        </authorList>
    </citation>
    <scope>NUCLEOTIDE SEQUENCE [LARGE SCALE GENOMIC DNA]</scope>
    <source>
        <strain evidence="4 5">LHW63021</strain>
    </source>
</reference>
<dbReference type="Gene3D" id="1.20.120.1760">
    <property type="match status" value="1"/>
</dbReference>
<dbReference type="InterPro" id="IPR000462">
    <property type="entry name" value="CDP-OH_P_trans"/>
</dbReference>
<proteinExistence type="inferred from homology"/>
<keyword evidence="3" id="KW-0472">Membrane</keyword>
<evidence type="ECO:0008006" key="6">
    <source>
        <dbReference type="Google" id="ProtNLM"/>
    </source>
</evidence>
<dbReference type="Proteomes" id="UP000251891">
    <property type="component" value="Unassembled WGS sequence"/>
</dbReference>
<dbReference type="EMBL" id="QLYX01000003">
    <property type="protein sequence ID" value="RAY15881.1"/>
    <property type="molecule type" value="Genomic_DNA"/>
</dbReference>
<dbReference type="GO" id="GO:0016780">
    <property type="term" value="F:phosphotransferase activity, for other substituted phosphate groups"/>
    <property type="evidence" value="ECO:0007669"/>
    <property type="project" value="InterPro"/>
</dbReference>
<comment type="caution">
    <text evidence="4">The sequence shown here is derived from an EMBL/GenBank/DDBJ whole genome shotgun (WGS) entry which is preliminary data.</text>
</comment>
<feature type="transmembrane region" description="Helical" evidence="3">
    <location>
        <begin position="146"/>
        <end position="165"/>
    </location>
</feature>